<evidence type="ECO:0000313" key="1">
    <source>
        <dbReference type="Proteomes" id="UP000887580"/>
    </source>
</evidence>
<organism evidence="1 2">
    <name type="scientific">Panagrolaimus sp. PS1159</name>
    <dbReference type="NCBI Taxonomy" id="55785"/>
    <lineage>
        <taxon>Eukaryota</taxon>
        <taxon>Metazoa</taxon>
        <taxon>Ecdysozoa</taxon>
        <taxon>Nematoda</taxon>
        <taxon>Chromadorea</taxon>
        <taxon>Rhabditida</taxon>
        <taxon>Tylenchina</taxon>
        <taxon>Panagrolaimomorpha</taxon>
        <taxon>Panagrolaimoidea</taxon>
        <taxon>Panagrolaimidae</taxon>
        <taxon>Panagrolaimus</taxon>
    </lineage>
</organism>
<name>A0AC35EYV7_9BILA</name>
<dbReference type="Proteomes" id="UP000887580">
    <property type="component" value="Unplaced"/>
</dbReference>
<evidence type="ECO:0000313" key="2">
    <source>
        <dbReference type="WBParaSite" id="PS1159_v2.g12044.t1"/>
    </source>
</evidence>
<protein>
    <submittedName>
        <fullName evidence="2">S-adenosylmethionine synthase</fullName>
    </submittedName>
</protein>
<proteinExistence type="predicted"/>
<reference evidence="2" key="1">
    <citation type="submission" date="2022-11" db="UniProtKB">
        <authorList>
            <consortium name="WormBaseParasite"/>
        </authorList>
    </citation>
    <scope>IDENTIFICATION</scope>
</reference>
<accession>A0AC35EYV7</accession>
<dbReference type="WBParaSite" id="PS1159_v2.g12044.t1">
    <property type="protein sequence ID" value="PS1159_v2.g12044.t1"/>
    <property type="gene ID" value="PS1159_v2.g12044"/>
</dbReference>
<sequence>MDVDVRGSPTSDGQEQHFLFTSESVGEGHPDKMCDMISDAVLDAHLQQDPNAKVACETVTKTGMVLLCGEITSKAHVDYQSLVRGVVKHIGFDHSDKGFDYKTCNVLVALEQQAPEIAAGVHQNRAEEDIGAGDQGLMFGYASDETEEAMPLSLLLAHQLNGKLHTLRRNGILDWALPDSKSQVTVEYKFDNGACVPLRVHTIVISAQHKATVTLDQLRADLKEHVIKEVIPGYLLDDKTKYYLNPCGAFTIGGPHSDAGLTGRKIIVDTYGGWGAHGGGAFSGKDPTKVDRSAAYGARWVAKSLVKAGVCRRCLVQVSYAIGISHPLSIMVISYGTSPLSEPELLSIVNDNFDLRPGVLIRDLGLKNPIYKETAKNGHFGHERFPWEQVKELKIRPEFAAKLKTRALNITQASGDASLKVNGNA</sequence>